<name>A0A084VIP7_ANOSI</name>
<evidence type="ECO:0000256" key="1">
    <source>
        <dbReference type="SAM" id="MobiDB-lite"/>
    </source>
</evidence>
<feature type="region of interest" description="Disordered" evidence="1">
    <location>
        <begin position="42"/>
        <end position="66"/>
    </location>
</feature>
<dbReference type="EMBL" id="ATLV01013378">
    <property type="status" value="NOT_ANNOTATED_CDS"/>
    <property type="molecule type" value="Genomic_DNA"/>
</dbReference>
<reference evidence="2 4" key="1">
    <citation type="journal article" date="2014" name="BMC Genomics">
        <title>Genome sequence of Anopheles sinensis provides insight into genetics basis of mosquito competence for malaria parasites.</title>
        <authorList>
            <person name="Zhou D."/>
            <person name="Zhang D."/>
            <person name="Ding G."/>
            <person name="Shi L."/>
            <person name="Hou Q."/>
            <person name="Ye Y."/>
            <person name="Xu Y."/>
            <person name="Zhou H."/>
            <person name="Xiong C."/>
            <person name="Li S."/>
            <person name="Yu J."/>
            <person name="Hong S."/>
            <person name="Yu X."/>
            <person name="Zou P."/>
            <person name="Chen C."/>
            <person name="Chang X."/>
            <person name="Wang W."/>
            <person name="Lv Y."/>
            <person name="Sun Y."/>
            <person name="Ma L."/>
            <person name="Shen B."/>
            <person name="Zhu C."/>
        </authorList>
    </citation>
    <scope>NUCLEOTIDE SEQUENCE [LARGE SCALE GENOMIC DNA]</scope>
</reference>
<dbReference type="EMBL" id="KE524855">
    <property type="protein sequence ID" value="KFB37841.1"/>
    <property type="molecule type" value="Genomic_DNA"/>
</dbReference>
<keyword evidence="4" id="KW-1185">Reference proteome</keyword>
<gene>
    <name evidence="2" type="ORF">ZHAS_00005104</name>
</gene>
<evidence type="ECO:0000313" key="4">
    <source>
        <dbReference type="Proteomes" id="UP000030765"/>
    </source>
</evidence>
<organism evidence="2">
    <name type="scientific">Anopheles sinensis</name>
    <name type="common">Mosquito</name>
    <dbReference type="NCBI Taxonomy" id="74873"/>
    <lineage>
        <taxon>Eukaryota</taxon>
        <taxon>Metazoa</taxon>
        <taxon>Ecdysozoa</taxon>
        <taxon>Arthropoda</taxon>
        <taxon>Hexapoda</taxon>
        <taxon>Insecta</taxon>
        <taxon>Pterygota</taxon>
        <taxon>Neoptera</taxon>
        <taxon>Endopterygota</taxon>
        <taxon>Diptera</taxon>
        <taxon>Nematocera</taxon>
        <taxon>Culicoidea</taxon>
        <taxon>Culicidae</taxon>
        <taxon>Anophelinae</taxon>
        <taxon>Anopheles</taxon>
    </lineage>
</organism>
<dbReference type="VEuPathDB" id="VectorBase:ASIC005104"/>
<accession>A0A084VIP7</accession>
<dbReference type="Proteomes" id="UP000030765">
    <property type="component" value="Unassembled WGS sequence"/>
</dbReference>
<evidence type="ECO:0000313" key="3">
    <source>
        <dbReference type="EnsemblMetazoa" id="ASIC005104-PA"/>
    </source>
</evidence>
<feature type="compositionally biased region" description="Basic and acidic residues" evidence="1">
    <location>
        <begin position="52"/>
        <end position="66"/>
    </location>
</feature>
<evidence type="ECO:0000313" key="2">
    <source>
        <dbReference type="EMBL" id="KFB37841.1"/>
    </source>
</evidence>
<dbReference type="AlphaFoldDB" id="A0A084VIP7"/>
<proteinExistence type="predicted"/>
<protein>
    <submittedName>
        <fullName evidence="2 3">Uncharacterized protein</fullName>
    </submittedName>
</protein>
<dbReference type="EnsemblMetazoa" id="ASIC005104-RA">
    <property type="protein sequence ID" value="ASIC005104-PA"/>
    <property type="gene ID" value="ASIC005104"/>
</dbReference>
<reference evidence="3" key="2">
    <citation type="submission" date="2020-05" db="UniProtKB">
        <authorList>
            <consortium name="EnsemblMetazoa"/>
        </authorList>
    </citation>
    <scope>IDENTIFICATION</scope>
</reference>
<sequence>MADLGRNIICKQPVRTHLQTDGIVWHNERFTSKAERQYGEIDSQIKQSASREIAEVQDDHLRSWNN</sequence>